<accession>A0A6M1TAP0</accession>
<dbReference type="Pfam" id="PF10652">
    <property type="entry name" value="DUF2480"/>
    <property type="match status" value="1"/>
</dbReference>
<evidence type="ECO:0000313" key="2">
    <source>
        <dbReference type="Proteomes" id="UP000479132"/>
    </source>
</evidence>
<reference evidence="1 2" key="1">
    <citation type="submission" date="2020-02" db="EMBL/GenBank/DDBJ databases">
        <title>Aliifodinibius halophilus 2W32, complete genome.</title>
        <authorList>
            <person name="Li Y."/>
            <person name="Wu S."/>
        </authorList>
    </citation>
    <scope>NUCLEOTIDE SEQUENCE [LARGE SCALE GENOMIC DNA]</scope>
    <source>
        <strain evidence="1 2">2W32</strain>
    </source>
</reference>
<protein>
    <submittedName>
        <fullName evidence="1">DUF2480 family protein</fullName>
    </submittedName>
</protein>
<dbReference type="AlphaFoldDB" id="A0A6M1TAP0"/>
<dbReference type="InterPro" id="IPR018914">
    <property type="entry name" value="DUF2480"/>
</dbReference>
<dbReference type="RefSeq" id="WP_165269469.1">
    <property type="nucleotide sequence ID" value="NZ_JAALLS010000015.1"/>
</dbReference>
<evidence type="ECO:0000313" key="1">
    <source>
        <dbReference type="EMBL" id="NGP89091.1"/>
    </source>
</evidence>
<proteinExistence type="predicted"/>
<organism evidence="1 2">
    <name type="scientific">Fodinibius halophilus</name>
    <dbReference type="NCBI Taxonomy" id="1736908"/>
    <lineage>
        <taxon>Bacteria</taxon>
        <taxon>Pseudomonadati</taxon>
        <taxon>Balneolota</taxon>
        <taxon>Balneolia</taxon>
        <taxon>Balneolales</taxon>
        <taxon>Balneolaceae</taxon>
        <taxon>Fodinibius</taxon>
    </lineage>
</organism>
<sequence>MATDTKGEIVNKVKQSEKLVTIDLQQYFDSTPRAELDLKQFLFKGMILKEEDFRDQLNEFDWSQFEDQYVGVFCSTDAIISKWAYMLVGQHLAPYAKEVFQGQADEMLYELYRRNLEEVDWSSYEDKFVILKGCSSKEKPVPESIYLHATQQLIPYVKKLMYGEACSNVPVYRAQ</sequence>
<gene>
    <name evidence="1" type="ORF">G3569_12080</name>
</gene>
<dbReference type="Proteomes" id="UP000479132">
    <property type="component" value="Unassembled WGS sequence"/>
</dbReference>
<keyword evidence="2" id="KW-1185">Reference proteome</keyword>
<name>A0A6M1TAP0_9BACT</name>
<dbReference type="EMBL" id="JAALLS010000015">
    <property type="protein sequence ID" value="NGP89091.1"/>
    <property type="molecule type" value="Genomic_DNA"/>
</dbReference>
<comment type="caution">
    <text evidence="1">The sequence shown here is derived from an EMBL/GenBank/DDBJ whole genome shotgun (WGS) entry which is preliminary data.</text>
</comment>